<dbReference type="InterPro" id="IPR045004">
    <property type="entry name" value="ECH_dom"/>
</dbReference>
<dbReference type="Proteomes" id="UP000600101">
    <property type="component" value="Unassembled WGS sequence"/>
</dbReference>
<evidence type="ECO:0000313" key="6">
    <source>
        <dbReference type="Proteomes" id="UP000600101"/>
    </source>
</evidence>
<feature type="domain" description="Enoyl-CoA hydratase/isomerase" evidence="4">
    <location>
        <begin position="18"/>
        <end position="337"/>
    </location>
</feature>
<dbReference type="InterPro" id="IPR029045">
    <property type="entry name" value="ClpP/crotonase-like_dom_sf"/>
</dbReference>
<dbReference type="Gene3D" id="3.90.226.10">
    <property type="entry name" value="2-enoyl-CoA Hydratase, Chain A, domain 1"/>
    <property type="match status" value="1"/>
</dbReference>
<dbReference type="EMBL" id="JACOMF010000002">
    <property type="protein sequence ID" value="MBC4014226.1"/>
    <property type="molecule type" value="Genomic_DNA"/>
</dbReference>
<evidence type="ECO:0000259" key="4">
    <source>
        <dbReference type="Pfam" id="PF16113"/>
    </source>
</evidence>
<keyword evidence="3" id="KW-0378">Hydrolase</keyword>
<accession>A0A9X0QUT8</accession>
<dbReference type="SUPFAM" id="SSF52096">
    <property type="entry name" value="ClpP/crotonase"/>
    <property type="match status" value="1"/>
</dbReference>
<evidence type="ECO:0000256" key="1">
    <source>
        <dbReference type="ARBA" id="ARBA00001709"/>
    </source>
</evidence>
<comment type="caution">
    <text evidence="5">The sequence shown here is derived from an EMBL/GenBank/DDBJ whole genome shotgun (WGS) entry which is preliminary data.</text>
</comment>
<evidence type="ECO:0000256" key="3">
    <source>
        <dbReference type="ARBA" id="ARBA00022801"/>
    </source>
</evidence>
<gene>
    <name evidence="5" type="ORF">H7965_02725</name>
</gene>
<protein>
    <recommendedName>
        <fullName evidence="2">3-hydroxyisobutyryl-CoA hydrolase</fullName>
        <ecNumber evidence="2">3.1.2.4</ecNumber>
    </recommendedName>
</protein>
<evidence type="ECO:0000256" key="2">
    <source>
        <dbReference type="ARBA" id="ARBA00011915"/>
    </source>
</evidence>
<dbReference type="PANTHER" id="PTHR43176:SF3">
    <property type="entry name" value="3-HYDROXYISOBUTYRYL-COA HYDROLASE, MITOCHONDRIAL"/>
    <property type="match status" value="1"/>
</dbReference>
<dbReference type="InterPro" id="IPR032259">
    <property type="entry name" value="HIBYL-CoA-H"/>
</dbReference>
<proteinExistence type="predicted"/>
<dbReference type="RefSeq" id="WP_186768991.1">
    <property type="nucleotide sequence ID" value="NZ_JACOMF010000002.1"/>
</dbReference>
<dbReference type="Pfam" id="PF16113">
    <property type="entry name" value="ECH_2"/>
    <property type="match status" value="1"/>
</dbReference>
<evidence type="ECO:0000313" key="5">
    <source>
        <dbReference type="EMBL" id="MBC4014226.1"/>
    </source>
</evidence>
<dbReference type="EC" id="3.1.2.4" evidence="2"/>
<comment type="catalytic activity">
    <reaction evidence="1">
        <text>3-hydroxy-2-methylpropanoyl-CoA + H2O = 3-hydroxy-2-methylpropanoate + CoA + H(+)</text>
        <dbReference type="Rhea" id="RHEA:20888"/>
        <dbReference type="ChEBI" id="CHEBI:11805"/>
        <dbReference type="ChEBI" id="CHEBI:15377"/>
        <dbReference type="ChEBI" id="CHEBI:15378"/>
        <dbReference type="ChEBI" id="CHEBI:57287"/>
        <dbReference type="ChEBI" id="CHEBI:57340"/>
        <dbReference type="EC" id="3.1.2.4"/>
    </reaction>
</comment>
<sequence>MSETAEPTILARREGAAGTLLMNRPKTLNALDLEMIRGFQAAIDAWKDDPAVRLVVLEGAGGRAFCAGGDVRRIREYAIAGDTAAIENFFAEEYAVNRGIATFGKPWASLIDGVCMGGGIGVSVHGAPVVVTESAMLAMPETAIALFPDVGTSYILPKLPGAMGTWLALTGARLRGGEAVHAGLATHFVPKAKLPALREALLGGDAAVVAQYAEAAPEPSFAPHRAAIDRCFGQDSVPAILAALAAEGSEWAAEQAKILRRMSPTSLAVSLELLRRGAGATLDACLEMELALTRSVVNRHPDFREGVRSVLVDKDGTPRWTPDSVEALDPAAIRALFAG</sequence>
<dbReference type="CDD" id="cd06558">
    <property type="entry name" value="crotonase-like"/>
    <property type="match status" value="1"/>
</dbReference>
<reference evidence="5" key="1">
    <citation type="submission" date="2020-08" db="EMBL/GenBank/DDBJ databases">
        <authorList>
            <person name="Hu Y."/>
            <person name="Nguyen S.V."/>
            <person name="Li F."/>
            <person name="Fanning S."/>
        </authorList>
    </citation>
    <scope>NUCLEOTIDE SEQUENCE</scope>
    <source>
        <strain evidence="5">SYSU D8009</strain>
    </source>
</reference>
<organism evidence="5 6">
    <name type="scientific">Siccirubricoccus deserti</name>
    <dbReference type="NCBI Taxonomy" id="2013562"/>
    <lineage>
        <taxon>Bacteria</taxon>
        <taxon>Pseudomonadati</taxon>
        <taxon>Pseudomonadota</taxon>
        <taxon>Alphaproteobacteria</taxon>
        <taxon>Acetobacterales</taxon>
        <taxon>Roseomonadaceae</taxon>
        <taxon>Siccirubricoccus</taxon>
    </lineage>
</organism>
<dbReference type="GO" id="GO:0003860">
    <property type="term" value="F:3-hydroxyisobutyryl-CoA hydrolase activity"/>
    <property type="evidence" value="ECO:0007669"/>
    <property type="project" value="UniProtKB-EC"/>
</dbReference>
<keyword evidence="6" id="KW-1185">Reference proteome</keyword>
<name>A0A9X0QUT8_9PROT</name>
<dbReference type="GO" id="GO:0006574">
    <property type="term" value="P:L-valine catabolic process"/>
    <property type="evidence" value="ECO:0007669"/>
    <property type="project" value="TreeGrafter"/>
</dbReference>
<dbReference type="PANTHER" id="PTHR43176">
    <property type="entry name" value="3-HYDROXYISOBUTYRYL-COA HYDROLASE-RELATED"/>
    <property type="match status" value="1"/>
</dbReference>
<dbReference type="NCBIfam" id="NF004127">
    <property type="entry name" value="PRK05617.1"/>
    <property type="match status" value="1"/>
</dbReference>
<dbReference type="AlphaFoldDB" id="A0A9X0QUT8"/>